<gene>
    <name evidence="2" type="ORF">PJV93_00310</name>
</gene>
<dbReference type="EMBL" id="JAQJJG010000001">
    <property type="protein sequence ID" value="MDN5122340.1"/>
    <property type="molecule type" value="Genomic_DNA"/>
</dbReference>
<reference evidence="2" key="2">
    <citation type="submission" date="2023-01" db="EMBL/GenBank/DDBJ databases">
        <authorList>
            <person name="Uljanovas D."/>
        </authorList>
    </citation>
    <scope>NUCLEOTIDE SEQUENCE</scope>
    <source>
        <strain evidence="2">S41</strain>
    </source>
</reference>
<reference evidence="2" key="1">
    <citation type="journal article" date="2023" name="Microorganisms">
        <title>Genomic Characterization of Arcobacter butzleri Strains Isolated from Various Sources in Lithuania.</title>
        <authorList>
            <person name="Uljanovas D."/>
            <person name="Golz G."/>
            <person name="Fleischmann S."/>
            <person name="Kudirkiene E."/>
            <person name="Kasetiene N."/>
            <person name="Grineviciene A."/>
            <person name="Tamuleviciene E."/>
            <person name="Aksomaitiene J."/>
            <person name="Alter T."/>
            <person name="Malakauskas M."/>
        </authorList>
    </citation>
    <scope>NUCLEOTIDE SEQUENCE</scope>
    <source>
        <strain evidence="2">S41</strain>
    </source>
</reference>
<dbReference type="Pfam" id="PF08937">
    <property type="entry name" value="ThsB_TIR"/>
    <property type="match status" value="1"/>
</dbReference>
<protein>
    <submittedName>
        <fullName evidence="2">TIR domain-containing protein</fullName>
    </submittedName>
</protein>
<comment type="caution">
    <text evidence="2">The sequence shown here is derived from an EMBL/GenBank/DDBJ whole genome shotgun (WGS) entry which is preliminary data.</text>
</comment>
<evidence type="ECO:0000313" key="2">
    <source>
        <dbReference type="EMBL" id="MDN5122340.1"/>
    </source>
</evidence>
<accession>A0AAW7Q7F0</accession>
<dbReference type="AlphaFoldDB" id="A0AAW7Q7F0"/>
<evidence type="ECO:0000259" key="1">
    <source>
        <dbReference type="Pfam" id="PF08937"/>
    </source>
</evidence>
<name>A0AAW7Q7F0_9BACT</name>
<sequence length="184" mass="21455">MAYEGIRRKVFISHYGVDRAEVKKFIDKWSNVFIAKEIGVSDEDDFIDSNDHEYVMTQIRKKYLSDSTVTIILIGTCTHSRRYIDWEIKSSLRQGSYTPNGLLGIVLPSVTEAPYIPERFAKNFSKNEECYASYHWAPTSEEQLGRWIEEAFTARTTKANLIKNSQEIWSYNRKCEHCRENHGV</sequence>
<proteinExistence type="predicted"/>
<organism evidence="2 3">
    <name type="scientific">Aliarcobacter butzleri</name>
    <dbReference type="NCBI Taxonomy" id="28197"/>
    <lineage>
        <taxon>Bacteria</taxon>
        <taxon>Pseudomonadati</taxon>
        <taxon>Campylobacterota</taxon>
        <taxon>Epsilonproteobacteria</taxon>
        <taxon>Campylobacterales</taxon>
        <taxon>Arcobacteraceae</taxon>
        <taxon>Aliarcobacter</taxon>
    </lineage>
</organism>
<dbReference type="InterPro" id="IPR015032">
    <property type="entry name" value="ThsB__TIR-like_domain"/>
</dbReference>
<dbReference type="RefSeq" id="WP_301369646.1">
    <property type="nucleotide sequence ID" value="NZ_JAQJJF010000007.1"/>
</dbReference>
<feature type="domain" description="Thoeris protein ThsB TIR-like" evidence="1">
    <location>
        <begin position="11"/>
        <end position="110"/>
    </location>
</feature>
<evidence type="ECO:0000313" key="3">
    <source>
        <dbReference type="Proteomes" id="UP001170364"/>
    </source>
</evidence>
<dbReference type="Proteomes" id="UP001170364">
    <property type="component" value="Unassembled WGS sequence"/>
</dbReference>